<dbReference type="PANTHER" id="PTHR47966">
    <property type="entry name" value="BETA-SITE APP-CLEAVING ENZYME, ISOFORM A-RELATED"/>
    <property type="match status" value="1"/>
</dbReference>
<gene>
    <name evidence="5" type="ORF">EVG20_g9756</name>
</gene>
<dbReference type="InterPro" id="IPR034164">
    <property type="entry name" value="Pepsin-like_dom"/>
</dbReference>
<dbReference type="InterPro" id="IPR001461">
    <property type="entry name" value="Aspartic_peptidase_A1"/>
</dbReference>
<protein>
    <recommendedName>
        <fullName evidence="4">Peptidase A1 domain-containing protein</fullName>
    </recommendedName>
</protein>
<dbReference type="InterPro" id="IPR021109">
    <property type="entry name" value="Peptidase_aspartic_dom_sf"/>
</dbReference>
<evidence type="ECO:0000313" key="6">
    <source>
        <dbReference type="Proteomes" id="UP000298327"/>
    </source>
</evidence>
<name>A0A4Y9Y0D1_9AGAM</name>
<dbReference type="GO" id="GO:0006508">
    <property type="term" value="P:proteolysis"/>
    <property type="evidence" value="ECO:0007669"/>
    <property type="project" value="InterPro"/>
</dbReference>
<dbReference type="GO" id="GO:0004190">
    <property type="term" value="F:aspartic-type endopeptidase activity"/>
    <property type="evidence" value="ECO:0007669"/>
    <property type="project" value="InterPro"/>
</dbReference>
<dbReference type="CDD" id="cd05471">
    <property type="entry name" value="pepsin_like"/>
    <property type="match status" value="1"/>
</dbReference>
<evidence type="ECO:0000256" key="3">
    <source>
        <dbReference type="SAM" id="SignalP"/>
    </source>
</evidence>
<sequence length="393" mass="41388">MPRTTSHAFRVLFGSIVCSLLAVNVAAAPTPNSRSNSFTTSNFTSLVARAPAPISFPLGISGQDGSYFASIAMGASGKKFNVVVDNGSPVFWLLSETSEQLVRPSSSSTFKAYEANGWGMQYDEKSTAVGFVAQDKLTIGGVSLDDMPFGVAKTVTGLLVNAFEDGIMGFPPRTRSPTRLPAILEVFAANSLIPAMISGWRLPRRADGGGGGEVMLGGTNPAKFDASTLVEVDNVDATGNHWKVSVSAVKIDGKAVISTELTAQVDTGTSDIRANPAISRALLMKIPGVQFLAAGSDEEDNQEGSQKGTNGEYVLPCNTESKLAFTIGGKDWDVDPRDLALGARGLPDNVCLSHIFGDPGLNEDEIFLGAAFLKNVYLSLNLDTNKVGLAMPK</sequence>
<dbReference type="PANTHER" id="PTHR47966:SF75">
    <property type="entry name" value="ENDOPEPTIDASE (CTSD), PUTATIVE (AFU_ORTHOLOGUE AFUA_4G07040)-RELATED"/>
    <property type="match status" value="1"/>
</dbReference>
<dbReference type="AlphaFoldDB" id="A0A4Y9Y0D1"/>
<feature type="chain" id="PRO_5021492559" description="Peptidase A1 domain-containing protein" evidence="3">
    <location>
        <begin position="28"/>
        <end position="393"/>
    </location>
</feature>
<organism evidence="5 6">
    <name type="scientific">Dentipellis fragilis</name>
    <dbReference type="NCBI Taxonomy" id="205917"/>
    <lineage>
        <taxon>Eukaryota</taxon>
        <taxon>Fungi</taxon>
        <taxon>Dikarya</taxon>
        <taxon>Basidiomycota</taxon>
        <taxon>Agaricomycotina</taxon>
        <taxon>Agaricomycetes</taxon>
        <taxon>Russulales</taxon>
        <taxon>Hericiaceae</taxon>
        <taxon>Dentipellis</taxon>
    </lineage>
</organism>
<evidence type="ECO:0000259" key="4">
    <source>
        <dbReference type="PROSITE" id="PS51767"/>
    </source>
</evidence>
<proteinExistence type="inferred from homology"/>
<dbReference type="OrthoDB" id="2730877at2759"/>
<dbReference type="Proteomes" id="UP000298327">
    <property type="component" value="Unassembled WGS sequence"/>
</dbReference>
<evidence type="ECO:0000256" key="1">
    <source>
        <dbReference type="ARBA" id="ARBA00007447"/>
    </source>
</evidence>
<feature type="domain" description="Peptidase A1" evidence="4">
    <location>
        <begin position="67"/>
        <end position="390"/>
    </location>
</feature>
<keyword evidence="6" id="KW-1185">Reference proteome</keyword>
<feature type="signal peptide" evidence="3">
    <location>
        <begin position="1"/>
        <end position="27"/>
    </location>
</feature>
<feature type="active site" evidence="2">
    <location>
        <position position="266"/>
    </location>
</feature>
<dbReference type="Gene3D" id="2.40.70.10">
    <property type="entry name" value="Acid Proteases"/>
    <property type="match status" value="2"/>
</dbReference>
<feature type="active site" evidence="2">
    <location>
        <position position="85"/>
    </location>
</feature>
<dbReference type="PRINTS" id="PR00792">
    <property type="entry name" value="PEPSIN"/>
</dbReference>
<keyword evidence="3" id="KW-0732">Signal</keyword>
<accession>A0A4Y9Y0D1</accession>
<dbReference type="SUPFAM" id="SSF50630">
    <property type="entry name" value="Acid proteases"/>
    <property type="match status" value="1"/>
</dbReference>
<evidence type="ECO:0000256" key="2">
    <source>
        <dbReference type="PIRSR" id="PIRSR601461-1"/>
    </source>
</evidence>
<comment type="caution">
    <text evidence="5">The sequence shown here is derived from an EMBL/GenBank/DDBJ whole genome shotgun (WGS) entry which is preliminary data.</text>
</comment>
<reference evidence="5 6" key="1">
    <citation type="submission" date="2019-02" db="EMBL/GenBank/DDBJ databases">
        <title>Genome sequencing of the rare red list fungi Dentipellis fragilis.</title>
        <authorList>
            <person name="Buettner E."/>
            <person name="Kellner H."/>
        </authorList>
    </citation>
    <scope>NUCLEOTIDE SEQUENCE [LARGE SCALE GENOMIC DNA]</scope>
    <source>
        <strain evidence="5 6">DSM 105465</strain>
    </source>
</reference>
<dbReference type="InterPro" id="IPR033121">
    <property type="entry name" value="PEPTIDASE_A1"/>
</dbReference>
<dbReference type="Pfam" id="PF00026">
    <property type="entry name" value="Asp"/>
    <property type="match status" value="1"/>
</dbReference>
<dbReference type="PROSITE" id="PS51767">
    <property type="entry name" value="PEPTIDASE_A1"/>
    <property type="match status" value="1"/>
</dbReference>
<comment type="similarity">
    <text evidence="1">Belongs to the peptidase A1 family.</text>
</comment>
<evidence type="ECO:0000313" key="5">
    <source>
        <dbReference type="EMBL" id="TFY54319.1"/>
    </source>
</evidence>
<dbReference type="EMBL" id="SEOQ01001040">
    <property type="protein sequence ID" value="TFY54319.1"/>
    <property type="molecule type" value="Genomic_DNA"/>
</dbReference>